<sequence length="517" mass="59354">MPTTDRGFLAVFPQHQSSFFRLPRELRYLCYSHYLFEENGYHHVWDGCAGKLRCCNNSIVALDLMYTCKAAANEMHGLPFQANTITFTAGDLVSEHSLCSDALRFKRLVDYATVAKWRILLAVADTVTPDDLAKLIQRFPRTGPSFVNQFQTLRDRNFHSGPEIHRIEYNLHGKHVVASREALEFALELAASHPEFQQLAAKALPQSPPPKDDPLDRNVGFMRGSHCWVLDFKPEAWTVPDETQLDSLESLLWWDEEYPLNLEFDPRPFGWYFSATAMAIAFLKHLGSDRRTHIRRIIIDEKDRAVSSPEVHARGLIPFCVENPRLRIERRVDLWGHVIPSRWGATADLSGLQYIQAWCLLQSLADWILEANDLYSRGMPSNSFSLVFQGDQDQHVWNMAKEAAAFQETFVEYYRRHNSHPPPLSHQAEHQVLPWPLPWHAPAEFPIAMKEIARGTSIVRTRWALDKGRDIEEMIAEHDGWPLIKWRRKWQWGIIYRKVSLPPGGAGTNSGPPSGEC</sequence>
<dbReference type="RefSeq" id="XP_033691059.1">
    <property type="nucleotide sequence ID" value="XM_033827511.1"/>
</dbReference>
<evidence type="ECO:0000313" key="1">
    <source>
        <dbReference type="EMBL" id="KAF2256055.1"/>
    </source>
</evidence>
<name>A0A6A6IZP2_9PLEO</name>
<reference evidence="1" key="1">
    <citation type="journal article" date="2020" name="Stud. Mycol.">
        <title>101 Dothideomycetes genomes: a test case for predicting lifestyles and emergence of pathogens.</title>
        <authorList>
            <person name="Haridas S."/>
            <person name="Albert R."/>
            <person name="Binder M."/>
            <person name="Bloem J."/>
            <person name="Labutti K."/>
            <person name="Salamov A."/>
            <person name="Andreopoulos B."/>
            <person name="Baker S."/>
            <person name="Barry K."/>
            <person name="Bills G."/>
            <person name="Bluhm B."/>
            <person name="Cannon C."/>
            <person name="Castanera R."/>
            <person name="Culley D."/>
            <person name="Daum C."/>
            <person name="Ezra D."/>
            <person name="Gonzalez J."/>
            <person name="Henrissat B."/>
            <person name="Kuo A."/>
            <person name="Liang C."/>
            <person name="Lipzen A."/>
            <person name="Lutzoni F."/>
            <person name="Magnuson J."/>
            <person name="Mondo S."/>
            <person name="Nolan M."/>
            <person name="Ohm R."/>
            <person name="Pangilinan J."/>
            <person name="Park H.-J."/>
            <person name="Ramirez L."/>
            <person name="Alfaro M."/>
            <person name="Sun H."/>
            <person name="Tritt A."/>
            <person name="Yoshinaga Y."/>
            <person name="Zwiers L.-H."/>
            <person name="Turgeon B."/>
            <person name="Goodwin S."/>
            <person name="Spatafora J."/>
            <person name="Crous P."/>
            <person name="Grigoriev I."/>
        </authorList>
    </citation>
    <scope>NUCLEOTIDE SEQUENCE</scope>
    <source>
        <strain evidence="1">CBS 122368</strain>
    </source>
</reference>
<dbReference type="GeneID" id="54580841"/>
<proteinExistence type="predicted"/>
<dbReference type="EMBL" id="ML987189">
    <property type="protein sequence ID" value="KAF2256055.1"/>
    <property type="molecule type" value="Genomic_DNA"/>
</dbReference>
<dbReference type="OrthoDB" id="3799754at2759"/>
<organism evidence="1 2">
    <name type="scientific">Trematosphaeria pertusa</name>
    <dbReference type="NCBI Taxonomy" id="390896"/>
    <lineage>
        <taxon>Eukaryota</taxon>
        <taxon>Fungi</taxon>
        <taxon>Dikarya</taxon>
        <taxon>Ascomycota</taxon>
        <taxon>Pezizomycotina</taxon>
        <taxon>Dothideomycetes</taxon>
        <taxon>Pleosporomycetidae</taxon>
        <taxon>Pleosporales</taxon>
        <taxon>Massarineae</taxon>
        <taxon>Trematosphaeriaceae</taxon>
        <taxon>Trematosphaeria</taxon>
    </lineage>
</organism>
<accession>A0A6A6IZP2</accession>
<keyword evidence="2" id="KW-1185">Reference proteome</keyword>
<protein>
    <submittedName>
        <fullName evidence="1">Uncharacterized protein</fullName>
    </submittedName>
</protein>
<dbReference type="Proteomes" id="UP000800094">
    <property type="component" value="Unassembled WGS sequence"/>
</dbReference>
<evidence type="ECO:0000313" key="2">
    <source>
        <dbReference type="Proteomes" id="UP000800094"/>
    </source>
</evidence>
<gene>
    <name evidence="1" type="ORF">BU26DRAFT_512953</name>
</gene>
<dbReference type="AlphaFoldDB" id="A0A6A6IZP2"/>